<dbReference type="SUPFAM" id="SSF52833">
    <property type="entry name" value="Thioredoxin-like"/>
    <property type="match status" value="1"/>
</dbReference>
<dbReference type="PANTHER" id="PTHR30041">
    <property type="entry name" value="ARSENATE REDUCTASE"/>
    <property type="match status" value="1"/>
</dbReference>
<dbReference type="EC" id="1.20.4.1" evidence="4"/>
<dbReference type="Gene3D" id="3.40.30.10">
    <property type="entry name" value="Glutaredoxin"/>
    <property type="match status" value="1"/>
</dbReference>
<evidence type="ECO:0000256" key="2">
    <source>
        <dbReference type="ARBA" id="ARBA00023002"/>
    </source>
</evidence>
<dbReference type="NCBIfam" id="TIGR00014">
    <property type="entry name" value="arsC"/>
    <property type="match status" value="1"/>
</dbReference>
<keyword evidence="2 4" id="KW-0560">Oxidoreductase</keyword>
<evidence type="ECO:0000313" key="6">
    <source>
        <dbReference type="Proteomes" id="UP001501337"/>
    </source>
</evidence>
<comment type="caution">
    <text evidence="5">The sequence shown here is derived from an EMBL/GenBank/DDBJ whole genome shotgun (WGS) entry which is preliminary data.</text>
</comment>
<name>A0ABP7Q2E0_9GAMM</name>
<dbReference type="PROSITE" id="PS51353">
    <property type="entry name" value="ARSC"/>
    <property type="match status" value="1"/>
</dbReference>
<dbReference type="Pfam" id="PF03960">
    <property type="entry name" value="ArsC"/>
    <property type="match status" value="1"/>
</dbReference>
<accession>A0ABP7Q2E0</accession>
<dbReference type="InterPro" id="IPR006660">
    <property type="entry name" value="Arsenate_reductase-like"/>
</dbReference>
<sequence>MDITIYHNPACSKSRETLKLMLNAGIEPTVIDYMKNPPDEATLASLVEQMGISVKDLMRQNEELFKTLGLGSDATSDEDRLTAMAEHPKLINRPVVVALAGAKICRPPELVLELIEASR</sequence>
<dbReference type="RefSeq" id="WP_344808815.1">
    <property type="nucleotide sequence ID" value="NZ_BAABBO010000018.1"/>
</dbReference>
<dbReference type="InterPro" id="IPR036249">
    <property type="entry name" value="Thioredoxin-like_sf"/>
</dbReference>
<evidence type="ECO:0000256" key="3">
    <source>
        <dbReference type="PROSITE-ProRule" id="PRU01282"/>
    </source>
</evidence>
<dbReference type="CDD" id="cd03034">
    <property type="entry name" value="ArsC_ArsC"/>
    <property type="match status" value="1"/>
</dbReference>
<comment type="catalytic activity">
    <reaction evidence="4">
        <text>[glutaredoxin]-dithiol + arsenate + glutathione + H(+) = glutathionyl-S-S-[glutaredoxin] + arsenite + H2O</text>
        <dbReference type="Rhea" id="RHEA:22016"/>
        <dbReference type="Rhea" id="RHEA-COMP:10729"/>
        <dbReference type="Rhea" id="RHEA-COMP:17668"/>
        <dbReference type="ChEBI" id="CHEBI:15377"/>
        <dbReference type="ChEBI" id="CHEBI:15378"/>
        <dbReference type="ChEBI" id="CHEBI:29242"/>
        <dbReference type="ChEBI" id="CHEBI:29950"/>
        <dbReference type="ChEBI" id="CHEBI:48597"/>
        <dbReference type="ChEBI" id="CHEBI:57925"/>
        <dbReference type="ChEBI" id="CHEBI:146199"/>
        <dbReference type="EC" id="1.20.4.1"/>
    </reaction>
</comment>
<keyword evidence="6" id="KW-1185">Reference proteome</keyword>
<organism evidence="5 6">
    <name type="scientific">Allohahella marinimesophila</name>
    <dbReference type="NCBI Taxonomy" id="1054972"/>
    <lineage>
        <taxon>Bacteria</taxon>
        <taxon>Pseudomonadati</taxon>
        <taxon>Pseudomonadota</taxon>
        <taxon>Gammaproteobacteria</taxon>
        <taxon>Oceanospirillales</taxon>
        <taxon>Hahellaceae</taxon>
        <taxon>Allohahella</taxon>
    </lineage>
</organism>
<protein>
    <recommendedName>
        <fullName evidence="4">Arsenate reductase</fullName>
        <ecNumber evidence="4">1.20.4.1</ecNumber>
    </recommendedName>
</protein>
<reference evidence="6" key="1">
    <citation type="journal article" date="2019" name="Int. J. Syst. Evol. Microbiol.">
        <title>The Global Catalogue of Microorganisms (GCM) 10K type strain sequencing project: providing services to taxonomists for standard genome sequencing and annotation.</title>
        <authorList>
            <consortium name="The Broad Institute Genomics Platform"/>
            <consortium name="The Broad Institute Genome Sequencing Center for Infectious Disease"/>
            <person name="Wu L."/>
            <person name="Ma J."/>
        </authorList>
    </citation>
    <scope>NUCLEOTIDE SEQUENCE [LARGE SCALE GENOMIC DNA]</scope>
    <source>
        <strain evidence="6">JCM 17555</strain>
    </source>
</reference>
<dbReference type="Proteomes" id="UP001501337">
    <property type="component" value="Unassembled WGS sequence"/>
</dbReference>
<evidence type="ECO:0000256" key="4">
    <source>
        <dbReference type="RuleBase" id="RU362029"/>
    </source>
</evidence>
<comment type="similarity">
    <text evidence="1 3 4">Belongs to the ArsC family.</text>
</comment>
<dbReference type="PANTHER" id="PTHR30041:SF4">
    <property type="entry name" value="ARSENATE REDUCTASE"/>
    <property type="match status" value="1"/>
</dbReference>
<dbReference type="EMBL" id="BAABBO010000018">
    <property type="protein sequence ID" value="GAA3975068.1"/>
    <property type="molecule type" value="Genomic_DNA"/>
</dbReference>
<proteinExistence type="inferred from homology"/>
<gene>
    <name evidence="5" type="primary">arsC_2</name>
    <name evidence="5" type="ORF">GCM10022278_35060</name>
</gene>
<dbReference type="InterPro" id="IPR006659">
    <property type="entry name" value="Arsenate_reductase"/>
</dbReference>
<evidence type="ECO:0000313" key="5">
    <source>
        <dbReference type="EMBL" id="GAA3975068.1"/>
    </source>
</evidence>
<evidence type="ECO:0000256" key="1">
    <source>
        <dbReference type="ARBA" id="ARBA00007198"/>
    </source>
</evidence>